<evidence type="ECO:0000256" key="4">
    <source>
        <dbReference type="SAM" id="SignalP"/>
    </source>
</evidence>
<accession>A0ABS3NB67</accession>
<dbReference type="Proteomes" id="UP000663981">
    <property type="component" value="Unassembled WGS sequence"/>
</dbReference>
<sequence length="472" mass="53087">MLRKFLIPVISIMLVIMAAACSSNTQSSAGSREKAEKTDLKELDGFDWKRFNGEEINVMLNQHPYAEAIVERLPEFEELTGIKVNHSVTPEESYFDKLTTALNAENGNPDVFMTGSYQLWEYAPAGYIQELDSFISDENRTNEDYDADDFFEGVLDADRWDLTPGHEVGTGNLWAVPLAFELNLLHYNKRAFEEAGITAPPKTFDELIEVASKLEGWNGEGSYGVGVRGTRSWATIHPGYMTSFANHGAKDFVIEDGKLVSKLNSPESVEITEKFVELVKTAGPKDWSNYTWYQVATDLAAGKAAMAYDASNWSLYYNVEGSSEEAGNLAVTLPPTTKEGEPGANMWVWSIAMNKSSEKKDAAWLFMQYFTGKEHMLWGATEANVVDPVRQSVWDNEAFKERISLAEGYEETFQTLIENSTIKFTPQPEFFNVTTEWASALQDIVNGSDAQERMDTLTEEINKRVERLRVEE</sequence>
<organism evidence="5 6">
    <name type="scientific">Metabacillus bambusae</name>
    <dbReference type="NCBI Taxonomy" id="2795218"/>
    <lineage>
        <taxon>Bacteria</taxon>
        <taxon>Bacillati</taxon>
        <taxon>Bacillota</taxon>
        <taxon>Bacilli</taxon>
        <taxon>Bacillales</taxon>
        <taxon>Bacillaceae</taxon>
        <taxon>Metabacillus</taxon>
    </lineage>
</organism>
<feature type="chain" id="PRO_5045599155" evidence="4">
    <location>
        <begin position="21"/>
        <end position="472"/>
    </location>
</feature>
<evidence type="ECO:0000256" key="3">
    <source>
        <dbReference type="ARBA" id="ARBA00022729"/>
    </source>
</evidence>
<feature type="signal peptide" evidence="4">
    <location>
        <begin position="1"/>
        <end position="20"/>
    </location>
</feature>
<comment type="similarity">
    <text evidence="1">Belongs to the bacterial solute-binding protein 1 family.</text>
</comment>
<evidence type="ECO:0000256" key="2">
    <source>
        <dbReference type="ARBA" id="ARBA00022448"/>
    </source>
</evidence>
<evidence type="ECO:0000256" key="1">
    <source>
        <dbReference type="ARBA" id="ARBA00008520"/>
    </source>
</evidence>
<dbReference type="EMBL" id="JAGDEL010000041">
    <property type="protein sequence ID" value="MBO1515527.1"/>
    <property type="molecule type" value="Genomic_DNA"/>
</dbReference>
<dbReference type="InterPro" id="IPR006059">
    <property type="entry name" value="SBP"/>
</dbReference>
<name>A0ABS3NB67_9BACI</name>
<dbReference type="CDD" id="cd13585">
    <property type="entry name" value="PBP2_TMBP_like"/>
    <property type="match status" value="1"/>
</dbReference>
<reference evidence="5 6" key="1">
    <citation type="submission" date="2021-03" db="EMBL/GenBank/DDBJ databases">
        <title>Whole genome sequence of Metabacillus bambusae BG109.</title>
        <authorList>
            <person name="Jeong J.W."/>
        </authorList>
    </citation>
    <scope>NUCLEOTIDE SEQUENCE [LARGE SCALE GENOMIC DNA]</scope>
    <source>
        <strain evidence="5 6">BG109</strain>
    </source>
</reference>
<keyword evidence="2" id="KW-0813">Transport</keyword>
<dbReference type="InterPro" id="IPR050490">
    <property type="entry name" value="Bact_solute-bd_prot1"/>
</dbReference>
<dbReference type="Gene3D" id="3.40.190.10">
    <property type="entry name" value="Periplasmic binding protein-like II"/>
    <property type="match status" value="2"/>
</dbReference>
<dbReference type="SUPFAM" id="SSF53850">
    <property type="entry name" value="Periplasmic binding protein-like II"/>
    <property type="match status" value="1"/>
</dbReference>
<dbReference type="PANTHER" id="PTHR43649:SF34">
    <property type="entry name" value="ABC TRANSPORTER PERIPLASMIC-BINDING PROTEIN YCJN-RELATED"/>
    <property type="match status" value="1"/>
</dbReference>
<proteinExistence type="inferred from homology"/>
<dbReference type="PROSITE" id="PS51257">
    <property type="entry name" value="PROKAR_LIPOPROTEIN"/>
    <property type="match status" value="1"/>
</dbReference>
<protein>
    <submittedName>
        <fullName evidence="5">Sugar ABC transporter substrate-binding protein</fullName>
    </submittedName>
</protein>
<gene>
    <name evidence="5" type="ORF">I7822_28345</name>
</gene>
<evidence type="ECO:0000313" key="5">
    <source>
        <dbReference type="EMBL" id="MBO1515527.1"/>
    </source>
</evidence>
<comment type="caution">
    <text evidence="5">The sequence shown here is derived from an EMBL/GenBank/DDBJ whole genome shotgun (WGS) entry which is preliminary data.</text>
</comment>
<dbReference type="Pfam" id="PF01547">
    <property type="entry name" value="SBP_bac_1"/>
    <property type="match status" value="1"/>
</dbReference>
<keyword evidence="3 4" id="KW-0732">Signal</keyword>
<dbReference type="RefSeq" id="WP_207982385.1">
    <property type="nucleotide sequence ID" value="NZ_JAGDEL010000041.1"/>
</dbReference>
<dbReference type="PANTHER" id="PTHR43649">
    <property type="entry name" value="ARABINOSE-BINDING PROTEIN-RELATED"/>
    <property type="match status" value="1"/>
</dbReference>
<evidence type="ECO:0000313" key="6">
    <source>
        <dbReference type="Proteomes" id="UP000663981"/>
    </source>
</evidence>
<keyword evidence="6" id="KW-1185">Reference proteome</keyword>